<dbReference type="Proteomes" id="UP000324269">
    <property type="component" value="Unassembled WGS sequence"/>
</dbReference>
<dbReference type="Pfam" id="PF22725">
    <property type="entry name" value="GFO_IDH_MocA_C3"/>
    <property type="match status" value="1"/>
</dbReference>
<evidence type="ECO:0000313" key="4">
    <source>
        <dbReference type="EMBL" id="TYS88876.1"/>
    </source>
</evidence>
<comment type="caution">
    <text evidence="4">The sequence shown here is derived from an EMBL/GenBank/DDBJ whole genome shotgun (WGS) entry which is preliminary data.</text>
</comment>
<keyword evidence="1" id="KW-0560">Oxidoreductase</keyword>
<dbReference type="InterPro" id="IPR000683">
    <property type="entry name" value="Gfo/Idh/MocA-like_OxRdtase_N"/>
</dbReference>
<gene>
    <name evidence="4" type="ORF">FZC85_02485</name>
</gene>
<dbReference type="SUPFAM" id="SSF51735">
    <property type="entry name" value="NAD(P)-binding Rossmann-fold domains"/>
    <property type="match status" value="1"/>
</dbReference>
<evidence type="ECO:0000259" key="2">
    <source>
        <dbReference type="Pfam" id="PF01408"/>
    </source>
</evidence>
<organism evidence="4 5">
    <name type="scientific">Rossellomorea aquimaris</name>
    <dbReference type="NCBI Taxonomy" id="189382"/>
    <lineage>
        <taxon>Bacteria</taxon>
        <taxon>Bacillati</taxon>
        <taxon>Bacillota</taxon>
        <taxon>Bacilli</taxon>
        <taxon>Bacillales</taxon>
        <taxon>Bacillaceae</taxon>
        <taxon>Rossellomorea</taxon>
    </lineage>
</organism>
<dbReference type="PANTHER" id="PTHR43818">
    <property type="entry name" value="BCDNA.GH03377"/>
    <property type="match status" value="1"/>
</dbReference>
<dbReference type="Pfam" id="PF01408">
    <property type="entry name" value="GFO_IDH_MocA"/>
    <property type="match status" value="1"/>
</dbReference>
<proteinExistence type="predicted"/>
<dbReference type="STRING" id="189382.BHE18_14885"/>
<dbReference type="SUPFAM" id="SSF55347">
    <property type="entry name" value="Glyceraldehyde-3-phosphate dehydrogenase-like, C-terminal domain"/>
    <property type="match status" value="1"/>
</dbReference>
<dbReference type="OrthoDB" id="9815825at2"/>
<evidence type="ECO:0000313" key="5">
    <source>
        <dbReference type="Proteomes" id="UP000324269"/>
    </source>
</evidence>
<reference evidence="4 5" key="1">
    <citation type="submission" date="2019-08" db="EMBL/GenBank/DDBJ databases">
        <title>Bacillus genomes from the desert of Cuatro Cienegas, Coahuila.</title>
        <authorList>
            <person name="Olmedo-Alvarez G."/>
        </authorList>
    </citation>
    <scope>NUCLEOTIDE SEQUENCE [LARGE SCALE GENOMIC DNA]</scope>
    <source>
        <strain evidence="4 5">CH87b_3T</strain>
    </source>
</reference>
<feature type="domain" description="GFO/IDH/MocA-like oxidoreductase" evidence="3">
    <location>
        <begin position="134"/>
        <end position="270"/>
    </location>
</feature>
<dbReference type="InterPro" id="IPR050463">
    <property type="entry name" value="Gfo/Idh/MocA_oxidrdct_glycsds"/>
</dbReference>
<dbReference type="GO" id="GO:0000166">
    <property type="term" value="F:nucleotide binding"/>
    <property type="evidence" value="ECO:0007669"/>
    <property type="project" value="InterPro"/>
</dbReference>
<protein>
    <submittedName>
        <fullName evidence="4">Gfo/Idh/MocA family oxidoreductase</fullName>
    </submittedName>
</protein>
<dbReference type="AlphaFoldDB" id="A0A5D4U4X4"/>
<dbReference type="Gene3D" id="3.40.50.720">
    <property type="entry name" value="NAD(P)-binding Rossmann-like Domain"/>
    <property type="match status" value="1"/>
</dbReference>
<name>A0A5D4U4X4_9BACI</name>
<dbReference type="Gene3D" id="3.30.360.10">
    <property type="entry name" value="Dihydrodipicolinate Reductase, domain 2"/>
    <property type="match status" value="1"/>
</dbReference>
<evidence type="ECO:0000259" key="3">
    <source>
        <dbReference type="Pfam" id="PF22725"/>
    </source>
</evidence>
<dbReference type="GO" id="GO:0016491">
    <property type="term" value="F:oxidoreductase activity"/>
    <property type="evidence" value="ECO:0007669"/>
    <property type="project" value="UniProtKB-KW"/>
</dbReference>
<dbReference type="EMBL" id="VTEZ01000001">
    <property type="protein sequence ID" value="TYS88876.1"/>
    <property type="molecule type" value="Genomic_DNA"/>
</dbReference>
<sequence length="353" mass="39826">MNKVIKVGLIGLGGMADAHRRMISELYQLQLSALCDVNDELLNKVGEEEGIGEEKRFTEMESLIQDPTVDAVISIVPNDLHAKVLELCIHHQKPIMAEKPFTLNFKEAEYLAELYEKTPIPCMVGFSYRYIPAFRYAKQLLAENKIGTLRHIEVRYLQSFGAPIFDVPYLWRFNKVVTGTGALGDLGAHMIDSARFLVGEFKSVSALMRTFVPERRDPASGTMHKVEVDDYVSFHAVLEHDVVGTFLTTRNAIGSGNQHEVTLYGDIGTINVNCEKPDEVRLSFIHNKELQTSTETLEVPPGYRRQQLEDFTVLVTGQEHDGIPDFHDGYQNQKVLERIIESAEKSQSVNIDE</sequence>
<dbReference type="InterPro" id="IPR055170">
    <property type="entry name" value="GFO_IDH_MocA-like_dom"/>
</dbReference>
<feature type="domain" description="Gfo/Idh/MocA-like oxidoreductase N-terminal" evidence="2">
    <location>
        <begin position="5"/>
        <end position="126"/>
    </location>
</feature>
<dbReference type="PANTHER" id="PTHR43818:SF11">
    <property type="entry name" value="BCDNA.GH03377"/>
    <property type="match status" value="1"/>
</dbReference>
<evidence type="ECO:0000256" key="1">
    <source>
        <dbReference type="ARBA" id="ARBA00023002"/>
    </source>
</evidence>
<dbReference type="InterPro" id="IPR036291">
    <property type="entry name" value="NAD(P)-bd_dom_sf"/>
</dbReference>
<accession>A0A5D4U4X4</accession>